<keyword evidence="4" id="KW-1185">Reference proteome</keyword>
<dbReference type="EnsemblPlants" id="KQK11885">
    <property type="protein sequence ID" value="KQK11885"/>
    <property type="gene ID" value="BRADI_1g00322v3"/>
</dbReference>
<reference evidence="2" key="2">
    <citation type="submission" date="2017-06" db="EMBL/GenBank/DDBJ databases">
        <title>WGS assembly of Brachypodium distachyon.</title>
        <authorList>
            <consortium name="The International Brachypodium Initiative"/>
            <person name="Lucas S."/>
            <person name="Harmon-Smith M."/>
            <person name="Lail K."/>
            <person name="Tice H."/>
            <person name="Grimwood J."/>
            <person name="Bruce D."/>
            <person name="Barry K."/>
            <person name="Shu S."/>
            <person name="Lindquist E."/>
            <person name="Wang M."/>
            <person name="Pitluck S."/>
            <person name="Vogel J.P."/>
            <person name="Garvin D.F."/>
            <person name="Mockler T.C."/>
            <person name="Schmutz J."/>
            <person name="Rokhsar D."/>
            <person name="Bevan M.W."/>
        </authorList>
    </citation>
    <scope>NUCLEOTIDE SEQUENCE</scope>
    <source>
        <strain evidence="2">Bd21</strain>
    </source>
</reference>
<dbReference type="InParanoid" id="A0A0Q3GN50"/>
<evidence type="ECO:0000313" key="3">
    <source>
        <dbReference type="EnsemblPlants" id="KQK11885"/>
    </source>
</evidence>
<evidence type="ECO:0000313" key="2">
    <source>
        <dbReference type="EMBL" id="KQK11885.2"/>
    </source>
</evidence>
<protein>
    <submittedName>
        <fullName evidence="2 3">Uncharacterized protein</fullName>
    </submittedName>
</protein>
<dbReference type="PANTHER" id="PTHR34395:SF15">
    <property type="entry name" value="OS09G0292400 PROTEIN"/>
    <property type="match status" value="1"/>
</dbReference>
<evidence type="ECO:0000313" key="4">
    <source>
        <dbReference type="Proteomes" id="UP000008810"/>
    </source>
</evidence>
<feature type="region of interest" description="Disordered" evidence="1">
    <location>
        <begin position="55"/>
        <end position="136"/>
    </location>
</feature>
<accession>A0A0Q3GN50</accession>
<dbReference type="Proteomes" id="UP000008810">
    <property type="component" value="Chromosome 1"/>
</dbReference>
<dbReference type="OrthoDB" id="639593at2759"/>
<feature type="compositionally biased region" description="Basic residues" evidence="1">
    <location>
        <begin position="112"/>
        <end position="124"/>
    </location>
</feature>
<dbReference type="Gramene" id="KQK11885">
    <property type="protein sequence ID" value="KQK11885"/>
    <property type="gene ID" value="BRADI_1g00322v3"/>
</dbReference>
<reference evidence="2 3" key="1">
    <citation type="journal article" date="2010" name="Nature">
        <title>Genome sequencing and analysis of the model grass Brachypodium distachyon.</title>
        <authorList>
            <consortium name="International Brachypodium Initiative"/>
        </authorList>
    </citation>
    <scope>NUCLEOTIDE SEQUENCE [LARGE SCALE GENOMIC DNA]</scope>
    <source>
        <strain evidence="2 3">Bd21</strain>
    </source>
</reference>
<feature type="compositionally biased region" description="Basic and acidic residues" evidence="1">
    <location>
        <begin position="102"/>
        <end position="111"/>
    </location>
</feature>
<reference evidence="3" key="3">
    <citation type="submission" date="2018-08" db="UniProtKB">
        <authorList>
            <consortium name="EnsemblPlants"/>
        </authorList>
    </citation>
    <scope>IDENTIFICATION</scope>
    <source>
        <strain evidence="3">cv. Bd21</strain>
    </source>
</reference>
<name>A0A0Q3GN50_BRADI</name>
<dbReference type="EMBL" id="CM000880">
    <property type="protein sequence ID" value="KQK11885.2"/>
    <property type="molecule type" value="Genomic_DNA"/>
</dbReference>
<dbReference type="AlphaFoldDB" id="A0A0Q3GN50"/>
<gene>
    <name evidence="2" type="ORF">BRADI_1g00322v3</name>
</gene>
<proteinExistence type="predicted"/>
<feature type="compositionally biased region" description="Acidic residues" evidence="1">
    <location>
        <begin position="66"/>
        <end position="79"/>
    </location>
</feature>
<feature type="compositionally biased region" description="Basic and acidic residues" evidence="1">
    <location>
        <begin position="125"/>
        <end position="136"/>
    </location>
</feature>
<dbReference type="PANTHER" id="PTHR34395">
    <property type="entry name" value="OS11G0427500 PROTEIN"/>
    <property type="match status" value="1"/>
</dbReference>
<evidence type="ECO:0000256" key="1">
    <source>
        <dbReference type="SAM" id="MobiDB-lite"/>
    </source>
</evidence>
<organism evidence="2">
    <name type="scientific">Brachypodium distachyon</name>
    <name type="common">Purple false brome</name>
    <name type="synonym">Trachynia distachya</name>
    <dbReference type="NCBI Taxonomy" id="15368"/>
    <lineage>
        <taxon>Eukaryota</taxon>
        <taxon>Viridiplantae</taxon>
        <taxon>Streptophyta</taxon>
        <taxon>Embryophyta</taxon>
        <taxon>Tracheophyta</taxon>
        <taxon>Spermatophyta</taxon>
        <taxon>Magnoliopsida</taxon>
        <taxon>Liliopsida</taxon>
        <taxon>Poales</taxon>
        <taxon>Poaceae</taxon>
        <taxon>BOP clade</taxon>
        <taxon>Pooideae</taxon>
        <taxon>Stipodae</taxon>
        <taxon>Brachypodieae</taxon>
        <taxon>Brachypodium</taxon>
    </lineage>
</organism>
<sequence length="221" mass="25536">MGRRRKKRHNRVPQFRFCAGSFPKIKKFKKKSFPPFDSLGDLYDGHIAEGAYNFTSTSEPSQIGGEYEDEREVEEIQSDDDLHMLNQGENDDDVISINEVDVGERVDNEQRNKKKAASGPKKKPPKELKKPNKSDEMVGAVERYVKMKEKQAEDEKAESNVFTISKCISALHKMKDFSREERVKAYKVFKSVENREIFLTFSADDDESAILWLRSEMQELS</sequence>